<dbReference type="GO" id="GO:0005524">
    <property type="term" value="F:ATP binding"/>
    <property type="evidence" value="ECO:0007669"/>
    <property type="project" value="InterPro"/>
</dbReference>
<dbReference type="GO" id="GO:0016887">
    <property type="term" value="F:ATP hydrolysis activity"/>
    <property type="evidence" value="ECO:0007669"/>
    <property type="project" value="InterPro"/>
</dbReference>
<gene>
    <name evidence="2" type="ORF">J2X86_002151</name>
</gene>
<evidence type="ECO:0000313" key="2">
    <source>
        <dbReference type="EMBL" id="MDR6630099.1"/>
    </source>
</evidence>
<dbReference type="PANTHER" id="PTHR43581:SF4">
    <property type="entry name" value="ATP_GTP PHOSPHATASE"/>
    <property type="match status" value="1"/>
</dbReference>
<dbReference type="Gene3D" id="3.40.50.300">
    <property type="entry name" value="P-loop containing nucleotide triphosphate hydrolases"/>
    <property type="match status" value="1"/>
</dbReference>
<dbReference type="InterPro" id="IPR027417">
    <property type="entry name" value="P-loop_NTPase"/>
</dbReference>
<evidence type="ECO:0000259" key="1">
    <source>
        <dbReference type="Pfam" id="PF13304"/>
    </source>
</evidence>
<name>A0AAW8LMV9_ACILW</name>
<proteinExistence type="predicted"/>
<dbReference type="AlphaFoldDB" id="A0AAW8LMV9"/>
<comment type="caution">
    <text evidence="2">The sequence shown here is derived from an EMBL/GenBank/DDBJ whole genome shotgun (WGS) entry which is preliminary data.</text>
</comment>
<evidence type="ECO:0000313" key="3">
    <source>
        <dbReference type="Proteomes" id="UP001262767"/>
    </source>
</evidence>
<dbReference type="RefSeq" id="WP_224216657.1">
    <property type="nucleotide sequence ID" value="NZ_JAVDSC010000009.1"/>
</dbReference>
<reference evidence="2" key="1">
    <citation type="submission" date="2023-07" db="EMBL/GenBank/DDBJ databases">
        <title>Sorghum-associated microbial communities from plants grown in Nebraska, USA.</title>
        <authorList>
            <person name="Schachtman D."/>
        </authorList>
    </citation>
    <scope>NUCLEOTIDE SEQUENCE</scope>
    <source>
        <strain evidence="2">BE44</strain>
    </source>
</reference>
<dbReference type="InterPro" id="IPR051396">
    <property type="entry name" value="Bact_Antivir_Def_Nuclease"/>
</dbReference>
<accession>A0AAW8LMV9</accession>
<dbReference type="SUPFAM" id="SSF52540">
    <property type="entry name" value="P-loop containing nucleoside triphosphate hydrolases"/>
    <property type="match status" value="1"/>
</dbReference>
<protein>
    <submittedName>
        <fullName evidence="2">AAA15 family ATPase/GTPase</fullName>
    </submittedName>
</protein>
<sequence length="675" mass="78702">MTEKLYYWAENLETYRSDNVADYDQIIEIKRLNFFIGKNNAGKSRFLRSIFATPLEFSDINYIDPTPYLESLKEKAIDVYPRNFGFQNSYGGNLKDSFLDKVNLLINEKSVASKNQFKNILDTHLKEISKFHITGNATRFSEISSIYSRENRNFLTINSFNNKFYIPILRGMRPVTEQENKQPYIERAQKDYFPNKDKFDSKNIITGECLYHELQIHLLGKPKQRELIKNYEEKLSQYFFDNEPITLIPFIGKDDNGHVNDVVHIKIGEDDQFPIHRLGDGLQQAIILTYEAFIKKEEIHAFFIEEPELHMHAGMVRQLMNFYLNETPHYYFFTTHSNHLLDMADESDQVMIQKFVKQPKVDNPSKFDFKIHRCDRDRDLLASLGVRPSSIYLANCTIWVEGITDRLYITKYMQKYLDVLKQEETLVVEGKPNNLDLYKFRSSDIQRLMPNYHYTFVEYAGSNLTHWDFSDEFTDHLDDCGMNALLTSSSVFLIADGDIKTKNKGMRATSLEEKLGEKFFLLECKETENTLPSNIIYHACRIKFLGLNGAFQDDETKRNALSNHLSMDGMQADTKEGFDIVTLIEEHDYFHAKNGIGKILDDQIRVGNPRTTDDKPKKCFSDQSGTIKEKLKFCRLVLTVMDHVEWELTESAKELCEKIFEHIISENPLPNKKTA</sequence>
<feature type="domain" description="ATPase AAA-type core" evidence="1">
    <location>
        <begin position="32"/>
        <end position="342"/>
    </location>
</feature>
<dbReference type="EMBL" id="JAVDSC010000009">
    <property type="protein sequence ID" value="MDR6630099.1"/>
    <property type="molecule type" value="Genomic_DNA"/>
</dbReference>
<dbReference type="Proteomes" id="UP001262767">
    <property type="component" value="Unassembled WGS sequence"/>
</dbReference>
<dbReference type="Pfam" id="PF13304">
    <property type="entry name" value="AAA_21"/>
    <property type="match status" value="1"/>
</dbReference>
<dbReference type="InterPro" id="IPR003959">
    <property type="entry name" value="ATPase_AAA_core"/>
</dbReference>
<organism evidence="2 3">
    <name type="scientific">Acinetobacter lwoffii</name>
    <dbReference type="NCBI Taxonomy" id="28090"/>
    <lineage>
        <taxon>Bacteria</taxon>
        <taxon>Pseudomonadati</taxon>
        <taxon>Pseudomonadota</taxon>
        <taxon>Gammaproteobacteria</taxon>
        <taxon>Moraxellales</taxon>
        <taxon>Moraxellaceae</taxon>
        <taxon>Acinetobacter</taxon>
    </lineage>
</organism>
<dbReference type="PANTHER" id="PTHR43581">
    <property type="entry name" value="ATP/GTP PHOSPHATASE"/>
    <property type="match status" value="1"/>
</dbReference>